<feature type="domain" description="Gnk2-homologous" evidence="4">
    <location>
        <begin position="32"/>
        <end position="136"/>
    </location>
</feature>
<dbReference type="InterPro" id="IPR002902">
    <property type="entry name" value="GNK2"/>
</dbReference>
<keyword evidence="6" id="KW-1185">Reference proteome</keyword>
<sequence>MASRLLLLLIVASLCRTAVSQAPAAQDDNLLHPHWPSCSTADNYTVGSQFKKNLDQLLAALPVEARDNGWFYMGSAGAAGADQVFGLIMCYTDRNAMQCLDCLDRGPAGITKICPGSRRVSAAYDACLLRYSDTPFFSVADLSEASLQETWSLPSARGTRQSSFYTRQRVCRVLHSANTRRQTALGKAGFAECFLSGTRQRFCRVSKRHSAK</sequence>
<gene>
    <name evidence="5" type="ORF">EJB05_00509</name>
</gene>
<dbReference type="CDD" id="cd23509">
    <property type="entry name" value="Gnk2-like"/>
    <property type="match status" value="1"/>
</dbReference>
<dbReference type="Pfam" id="PF01657">
    <property type="entry name" value="Stress-antifung"/>
    <property type="match status" value="1"/>
</dbReference>
<feature type="non-terminal residue" evidence="5">
    <location>
        <position position="1"/>
    </location>
</feature>
<feature type="signal peptide" evidence="3">
    <location>
        <begin position="1"/>
        <end position="20"/>
    </location>
</feature>
<dbReference type="Gene3D" id="3.30.430.20">
    <property type="entry name" value="Gnk2 domain, C-X8-C-X2-C motif"/>
    <property type="match status" value="1"/>
</dbReference>
<keyword evidence="2" id="KW-0677">Repeat</keyword>
<dbReference type="FunFam" id="3.30.430.20:FF:000024">
    <property type="entry name" value="L-type lectin-domain containing receptor kinase IX.1"/>
    <property type="match status" value="1"/>
</dbReference>
<evidence type="ECO:0000256" key="2">
    <source>
        <dbReference type="ARBA" id="ARBA00022737"/>
    </source>
</evidence>
<accession>A0A5J9WM83</accession>
<organism evidence="5 6">
    <name type="scientific">Eragrostis curvula</name>
    <name type="common">weeping love grass</name>
    <dbReference type="NCBI Taxonomy" id="38414"/>
    <lineage>
        <taxon>Eukaryota</taxon>
        <taxon>Viridiplantae</taxon>
        <taxon>Streptophyta</taxon>
        <taxon>Embryophyta</taxon>
        <taxon>Tracheophyta</taxon>
        <taxon>Spermatophyta</taxon>
        <taxon>Magnoliopsida</taxon>
        <taxon>Liliopsida</taxon>
        <taxon>Poales</taxon>
        <taxon>Poaceae</taxon>
        <taxon>PACMAD clade</taxon>
        <taxon>Chloridoideae</taxon>
        <taxon>Eragrostideae</taxon>
        <taxon>Eragrostidinae</taxon>
        <taxon>Eragrostis</taxon>
    </lineage>
</organism>
<evidence type="ECO:0000313" key="5">
    <source>
        <dbReference type="EMBL" id="TVU49211.1"/>
    </source>
</evidence>
<evidence type="ECO:0000259" key="4">
    <source>
        <dbReference type="PROSITE" id="PS51473"/>
    </source>
</evidence>
<dbReference type="PANTHER" id="PTHR32099:SF102">
    <property type="entry name" value="OS12G0608700 PROTEIN"/>
    <property type="match status" value="1"/>
</dbReference>
<comment type="caution">
    <text evidence="5">The sequence shown here is derived from an EMBL/GenBank/DDBJ whole genome shotgun (WGS) entry which is preliminary data.</text>
</comment>
<name>A0A5J9WM83_9POAL</name>
<evidence type="ECO:0000313" key="6">
    <source>
        <dbReference type="Proteomes" id="UP000324897"/>
    </source>
</evidence>
<dbReference type="OrthoDB" id="678992at2759"/>
<dbReference type="InterPro" id="IPR038408">
    <property type="entry name" value="GNK2_sf"/>
</dbReference>
<feature type="chain" id="PRO_5023909591" description="Gnk2-homologous domain-containing protein" evidence="3">
    <location>
        <begin position="21"/>
        <end position="212"/>
    </location>
</feature>
<dbReference type="EMBL" id="RWGY01000002">
    <property type="protein sequence ID" value="TVU49211.1"/>
    <property type="molecule type" value="Genomic_DNA"/>
</dbReference>
<evidence type="ECO:0000256" key="1">
    <source>
        <dbReference type="ARBA" id="ARBA00022729"/>
    </source>
</evidence>
<proteinExistence type="predicted"/>
<dbReference type="Gramene" id="TVU49211">
    <property type="protein sequence ID" value="TVU49211"/>
    <property type="gene ID" value="EJB05_00509"/>
</dbReference>
<dbReference type="AlphaFoldDB" id="A0A5J9WM83"/>
<protein>
    <recommendedName>
        <fullName evidence="4">Gnk2-homologous domain-containing protein</fullName>
    </recommendedName>
</protein>
<reference evidence="5 6" key="1">
    <citation type="journal article" date="2019" name="Sci. Rep.">
        <title>A high-quality genome of Eragrostis curvula grass provides insights into Poaceae evolution and supports new strategies to enhance forage quality.</title>
        <authorList>
            <person name="Carballo J."/>
            <person name="Santos B.A.C.M."/>
            <person name="Zappacosta D."/>
            <person name="Garbus I."/>
            <person name="Selva J.P."/>
            <person name="Gallo C.A."/>
            <person name="Diaz A."/>
            <person name="Albertini E."/>
            <person name="Caccamo M."/>
            <person name="Echenique V."/>
        </authorList>
    </citation>
    <scope>NUCLEOTIDE SEQUENCE [LARGE SCALE GENOMIC DNA]</scope>
    <source>
        <strain evidence="6">cv. Victoria</strain>
        <tissue evidence="5">Leaf</tissue>
    </source>
</reference>
<dbReference type="Proteomes" id="UP000324897">
    <property type="component" value="Chromosome 6"/>
</dbReference>
<dbReference type="PROSITE" id="PS51473">
    <property type="entry name" value="GNK2"/>
    <property type="match status" value="1"/>
</dbReference>
<keyword evidence="1 3" id="KW-0732">Signal</keyword>
<dbReference type="PANTHER" id="PTHR32099">
    <property type="entry name" value="CYSTEINE-RICH REPEAT SECRETORY PROTEIN"/>
    <property type="match status" value="1"/>
</dbReference>
<evidence type="ECO:0000256" key="3">
    <source>
        <dbReference type="SAM" id="SignalP"/>
    </source>
</evidence>